<dbReference type="CDD" id="cd12148">
    <property type="entry name" value="fungal_TF_MHR"/>
    <property type="match status" value="1"/>
</dbReference>
<evidence type="ECO:0000256" key="1">
    <source>
        <dbReference type="ARBA" id="ARBA00023015"/>
    </source>
</evidence>
<evidence type="ECO:0000256" key="3">
    <source>
        <dbReference type="ARBA" id="ARBA00023163"/>
    </source>
</evidence>
<dbReference type="PANTHER" id="PTHR47424:SF3">
    <property type="entry name" value="REGULATORY PROTEIN GAL4"/>
    <property type="match status" value="1"/>
</dbReference>
<dbReference type="PANTHER" id="PTHR47424">
    <property type="entry name" value="REGULATORY PROTEIN GAL4"/>
    <property type="match status" value="1"/>
</dbReference>
<evidence type="ECO:0000256" key="5">
    <source>
        <dbReference type="SAM" id="MobiDB-lite"/>
    </source>
</evidence>
<dbReference type="Pfam" id="PF04082">
    <property type="entry name" value="Fungal_trans"/>
    <property type="match status" value="1"/>
</dbReference>
<feature type="compositionally biased region" description="Polar residues" evidence="5">
    <location>
        <begin position="1"/>
        <end position="25"/>
    </location>
</feature>
<organism evidence="7 8">
    <name type="scientific">Penicillium brevicompactum</name>
    <dbReference type="NCBI Taxonomy" id="5074"/>
    <lineage>
        <taxon>Eukaryota</taxon>
        <taxon>Fungi</taxon>
        <taxon>Dikarya</taxon>
        <taxon>Ascomycota</taxon>
        <taxon>Pezizomycotina</taxon>
        <taxon>Eurotiomycetes</taxon>
        <taxon>Eurotiomycetidae</taxon>
        <taxon>Eurotiales</taxon>
        <taxon>Aspergillaceae</taxon>
        <taxon>Penicillium</taxon>
    </lineage>
</organism>
<accession>A0A9W9Q0M4</accession>
<keyword evidence="4" id="KW-0539">Nucleus</keyword>
<dbReference type="InterPro" id="IPR007219">
    <property type="entry name" value="XnlR_reg_dom"/>
</dbReference>
<proteinExistence type="predicted"/>
<feature type="domain" description="Xylanolytic transcriptional activator regulatory" evidence="6">
    <location>
        <begin position="226"/>
        <end position="298"/>
    </location>
</feature>
<dbReference type="GO" id="GO:0003677">
    <property type="term" value="F:DNA binding"/>
    <property type="evidence" value="ECO:0007669"/>
    <property type="project" value="UniProtKB-KW"/>
</dbReference>
<dbReference type="GO" id="GO:0006351">
    <property type="term" value="P:DNA-templated transcription"/>
    <property type="evidence" value="ECO:0007669"/>
    <property type="project" value="InterPro"/>
</dbReference>
<dbReference type="Proteomes" id="UP001147695">
    <property type="component" value="Unassembled WGS sequence"/>
</dbReference>
<dbReference type="SMART" id="SM00906">
    <property type="entry name" value="Fungal_trans"/>
    <property type="match status" value="1"/>
</dbReference>
<sequence>MFGMPTQSDLQTPESATNSRPSQWRESLRAGTGVSDSRTGAFQFYGPSSHFAFVQRIYERLNNQPHNPRVSSPASPIPDGVRTWGLERFLFSAPEQQRVSDNPKEAFLSRSMGERFIRNYFKIIHPQLPILIYSDVMSQWASSWDPPSRHSPRRDRKLVYMVLAFGARVSPCRDQDSLELTNEWAEYLLSKTDISMSVLSEPTMQLVQFFLLKAAYAQQLMRPNETYLYLGYASRTATSLGINRSPILAAPGSQTHQMRLTFWVMFATEKITALLVGRPSSLRDDQIDAPYPCEQPRFTEDAMREDGLFMHGHIDSTYVRLMVEIGILADKILIGIYSLEELTAEEQYLIEQRMVECEARLELISKSLPSHLNFLDEESAVGEDWQEIQRLNLGLVYHSMRMLIHRPVMVFATFFPSNFVAQLHAPGVIQLQQSISASITSARSIILLASDSFFTRQPDTRYDGSLAIYIVAACITLLYEVLDSANAISNAKETFTSVEQAIQCLDAMTHLGPQTGRKMSVDIMHMAKNAFFSSPRAQVVEESLIDEFPWLR</sequence>
<keyword evidence="1" id="KW-0805">Transcription regulation</keyword>
<evidence type="ECO:0000256" key="4">
    <source>
        <dbReference type="ARBA" id="ARBA00023242"/>
    </source>
</evidence>
<evidence type="ECO:0000313" key="8">
    <source>
        <dbReference type="Proteomes" id="UP001147695"/>
    </source>
</evidence>
<protein>
    <recommendedName>
        <fullName evidence="6">Xylanolytic transcriptional activator regulatory domain-containing protein</fullName>
    </recommendedName>
</protein>
<evidence type="ECO:0000313" key="7">
    <source>
        <dbReference type="EMBL" id="KAJ5322391.1"/>
    </source>
</evidence>
<reference evidence="7" key="1">
    <citation type="submission" date="2022-12" db="EMBL/GenBank/DDBJ databases">
        <authorList>
            <person name="Petersen C."/>
        </authorList>
    </citation>
    <scope>NUCLEOTIDE SEQUENCE</scope>
    <source>
        <strain evidence="7">IBT 35673</strain>
    </source>
</reference>
<keyword evidence="3" id="KW-0804">Transcription</keyword>
<gene>
    <name evidence="7" type="ORF">N7452_010680</name>
</gene>
<dbReference type="EMBL" id="JAPZBQ010000006">
    <property type="protein sequence ID" value="KAJ5322391.1"/>
    <property type="molecule type" value="Genomic_DNA"/>
</dbReference>
<keyword evidence="2" id="KW-0238">DNA-binding</keyword>
<dbReference type="InterPro" id="IPR051127">
    <property type="entry name" value="Fungal_SecMet_Regulators"/>
</dbReference>
<evidence type="ECO:0000259" key="6">
    <source>
        <dbReference type="SMART" id="SM00906"/>
    </source>
</evidence>
<dbReference type="AlphaFoldDB" id="A0A9W9Q0M4"/>
<comment type="caution">
    <text evidence="7">The sequence shown here is derived from an EMBL/GenBank/DDBJ whole genome shotgun (WGS) entry which is preliminary data.</text>
</comment>
<dbReference type="GO" id="GO:0008270">
    <property type="term" value="F:zinc ion binding"/>
    <property type="evidence" value="ECO:0007669"/>
    <property type="project" value="InterPro"/>
</dbReference>
<reference evidence="7" key="2">
    <citation type="journal article" date="2023" name="IMA Fungus">
        <title>Comparative genomic study of the Penicillium genus elucidates a diverse pangenome and 15 lateral gene transfer events.</title>
        <authorList>
            <person name="Petersen C."/>
            <person name="Sorensen T."/>
            <person name="Nielsen M.R."/>
            <person name="Sondergaard T.E."/>
            <person name="Sorensen J.L."/>
            <person name="Fitzpatrick D.A."/>
            <person name="Frisvad J.C."/>
            <person name="Nielsen K.L."/>
        </authorList>
    </citation>
    <scope>NUCLEOTIDE SEQUENCE</scope>
    <source>
        <strain evidence="7">IBT 35673</strain>
    </source>
</reference>
<evidence type="ECO:0000256" key="2">
    <source>
        <dbReference type="ARBA" id="ARBA00023125"/>
    </source>
</evidence>
<feature type="region of interest" description="Disordered" evidence="5">
    <location>
        <begin position="1"/>
        <end position="34"/>
    </location>
</feature>
<name>A0A9W9Q0M4_PENBR</name>